<keyword evidence="1" id="KW-0614">Plasmid</keyword>
<dbReference type="KEGG" id="pna:Pnap_4954"/>
<keyword evidence="2" id="KW-1185">Reference proteome</keyword>
<proteinExistence type="predicted"/>
<organism evidence="1 2">
    <name type="scientific">Polaromonas naphthalenivorans (strain CJ2)</name>
    <dbReference type="NCBI Taxonomy" id="365044"/>
    <lineage>
        <taxon>Bacteria</taxon>
        <taxon>Pseudomonadati</taxon>
        <taxon>Pseudomonadota</taxon>
        <taxon>Betaproteobacteria</taxon>
        <taxon>Burkholderiales</taxon>
        <taxon>Comamonadaceae</taxon>
        <taxon>Polaromonas</taxon>
    </lineage>
</organism>
<geneLocation type="plasmid" evidence="1 2">
    <name>pPNAP03</name>
</geneLocation>
<gene>
    <name evidence="1" type="ordered locus">Pnap_4954</name>
</gene>
<evidence type="ECO:0000313" key="1">
    <source>
        <dbReference type="EMBL" id="ABM40015.1"/>
    </source>
</evidence>
<accession>A1VWI7</accession>
<dbReference type="AlphaFoldDB" id="A1VWI7"/>
<sequence length="169" mass="19137">MAAAISNRAKVQHFSTESSLVECFVGKLQAGRTTFGSVQVTTEWNHRSGLVDVLARDGAQALVAFEAKLSDWRRGFLQAYRNTAYANRAYVLMPEKTAHRALCDQEEFEFRGIGLCAFNGKEVKILIEAAEQDPLLQWLRVRAHEHFNSLPDERRSRLSRSRSRPVQTA</sequence>
<evidence type="ECO:0000313" key="2">
    <source>
        <dbReference type="Proteomes" id="UP000000644"/>
    </source>
</evidence>
<dbReference type="EMBL" id="CP000532">
    <property type="protein sequence ID" value="ABM40015.1"/>
    <property type="molecule type" value="Genomic_DNA"/>
</dbReference>
<reference evidence="2" key="1">
    <citation type="journal article" date="2009" name="Environ. Microbiol.">
        <title>The genome of Polaromonas naphthalenivorans strain CJ2, isolated from coal tar-contaminated sediment, reveals physiological and metabolic versatility and evolution through extensive horizontal gene transfer.</title>
        <authorList>
            <person name="Yagi J.M."/>
            <person name="Sims D."/>
            <person name="Brettin T."/>
            <person name="Bruce D."/>
            <person name="Madsen E.L."/>
        </authorList>
    </citation>
    <scope>NUCLEOTIDE SEQUENCE [LARGE SCALE GENOMIC DNA]</scope>
    <source>
        <strain evidence="2">CJ2</strain>
        <plasmid evidence="2">Plasmid pPNAP03</plasmid>
    </source>
</reference>
<name>A1VWI7_POLNA</name>
<dbReference type="HOGENOM" id="CLU_1577076_0_0_4"/>
<evidence type="ECO:0008006" key="3">
    <source>
        <dbReference type="Google" id="ProtNLM"/>
    </source>
</evidence>
<dbReference type="Proteomes" id="UP000000644">
    <property type="component" value="Plasmid pPNAP03"/>
</dbReference>
<protein>
    <recommendedName>
        <fullName evidence="3">DUF4143 domain-containing protein</fullName>
    </recommendedName>
</protein>